<feature type="transmembrane region" description="Helical" evidence="1">
    <location>
        <begin position="30"/>
        <end position="47"/>
    </location>
</feature>
<evidence type="ECO:0000313" key="2">
    <source>
        <dbReference type="EMBL" id="GGA35754.1"/>
    </source>
</evidence>
<protein>
    <submittedName>
        <fullName evidence="2">Uncharacterized protein</fullName>
    </submittedName>
</protein>
<dbReference type="SUPFAM" id="SSF103473">
    <property type="entry name" value="MFS general substrate transporter"/>
    <property type="match status" value="1"/>
</dbReference>
<dbReference type="EMBL" id="BMEX01000002">
    <property type="protein sequence ID" value="GGA35754.1"/>
    <property type="molecule type" value="Genomic_DNA"/>
</dbReference>
<evidence type="ECO:0000256" key="1">
    <source>
        <dbReference type="SAM" id="Phobius"/>
    </source>
</evidence>
<keyword evidence="1" id="KW-0812">Transmembrane</keyword>
<keyword evidence="1" id="KW-1133">Transmembrane helix</keyword>
<comment type="caution">
    <text evidence="2">The sequence shown here is derived from an EMBL/GenBank/DDBJ whole genome shotgun (WGS) entry which is preliminary data.</text>
</comment>
<name>A0ABQ1G1T2_9BACL</name>
<keyword evidence="1" id="KW-0472">Membrane</keyword>
<dbReference type="InterPro" id="IPR036259">
    <property type="entry name" value="MFS_trans_sf"/>
</dbReference>
<organism evidence="2 3">
    <name type="scientific">Kroppenstedtia guangzhouensis</name>
    <dbReference type="NCBI Taxonomy" id="1274356"/>
    <lineage>
        <taxon>Bacteria</taxon>
        <taxon>Bacillati</taxon>
        <taxon>Bacillota</taxon>
        <taxon>Bacilli</taxon>
        <taxon>Bacillales</taxon>
        <taxon>Thermoactinomycetaceae</taxon>
        <taxon>Kroppenstedtia</taxon>
    </lineage>
</organism>
<evidence type="ECO:0000313" key="3">
    <source>
        <dbReference type="Proteomes" id="UP000617979"/>
    </source>
</evidence>
<sequence>MGFALTVNQVGIVQAPAAFGWLADTGGAGVAWKVVAAGLLGALLLLGKSVFRRRKAPIQVERS</sequence>
<reference evidence="3" key="1">
    <citation type="journal article" date="2019" name="Int. J. Syst. Evol. Microbiol.">
        <title>The Global Catalogue of Microorganisms (GCM) 10K type strain sequencing project: providing services to taxonomists for standard genome sequencing and annotation.</title>
        <authorList>
            <consortium name="The Broad Institute Genomics Platform"/>
            <consortium name="The Broad Institute Genome Sequencing Center for Infectious Disease"/>
            <person name="Wu L."/>
            <person name="Ma J."/>
        </authorList>
    </citation>
    <scope>NUCLEOTIDE SEQUENCE [LARGE SCALE GENOMIC DNA]</scope>
    <source>
        <strain evidence="3">CGMCC 1.12404</strain>
    </source>
</reference>
<dbReference type="RefSeq" id="WP_188429676.1">
    <property type="nucleotide sequence ID" value="NZ_BMEX01000002.1"/>
</dbReference>
<accession>A0ABQ1G1T2</accession>
<gene>
    <name evidence="2" type="ORF">GCM10007416_05750</name>
</gene>
<proteinExistence type="predicted"/>
<keyword evidence="3" id="KW-1185">Reference proteome</keyword>
<dbReference type="Proteomes" id="UP000617979">
    <property type="component" value="Unassembled WGS sequence"/>
</dbReference>